<comment type="caution">
    <text evidence="3">The sequence shown here is derived from an EMBL/GenBank/DDBJ whole genome shotgun (WGS) entry which is preliminary data.</text>
</comment>
<name>A0A834WK34_9FABA</name>
<dbReference type="PANTHER" id="PTHR31147:SF66">
    <property type="entry name" value="OS05G0315700 PROTEIN"/>
    <property type="match status" value="1"/>
</dbReference>
<dbReference type="GO" id="GO:0016740">
    <property type="term" value="F:transferase activity"/>
    <property type="evidence" value="ECO:0007669"/>
    <property type="project" value="UniProtKB-KW"/>
</dbReference>
<evidence type="ECO:0000313" key="3">
    <source>
        <dbReference type="EMBL" id="KAF7826175.1"/>
    </source>
</evidence>
<dbReference type="Pfam" id="PF02458">
    <property type="entry name" value="Transferase"/>
    <property type="match status" value="1"/>
</dbReference>
<comment type="similarity">
    <text evidence="1">Belongs to the plant acyltransferase family.</text>
</comment>
<sequence length="462" mass="51239">MALQYSPSLEFSVRRREPELVAPAKSTPRELKPLSDIDDQEGHRFQICFIFFYGYDEASMGGKDPVGIIKKGVAETLVFYYPLAGRVREGGDDGKLMVDCNGEGILFIEADADVTLEQFGDAIHPPFPSLHHLLYDHLPGSSSIINSPLLLMQVTRLKCGGFILALRLNHVISDGPGLVQFLKALSQIANGAPKPSILPLWHRHLLSARNPPQITRIHHEYHQLPFTITSTPSNNHHILHRTFFFGASQIASLRRLLPLHLARSSNFDLIATCLWRCRTIALQPSPEDVVRLIFAVDIRSKLNPPLPIGYYGNGFVIPAVVTTAGKLCENPLGYGLELMKKAKSRVDEEYVRSVADLMVIKGRPKFCAVRSFFVVDVSRVGLGDVDIGWGKPVYGGPAHAGFANDADTSNYISAQNAMKEKGIVITISLEAEAMERFVREFDNMLNCHLNPPIVPPQIKSFI</sequence>
<keyword evidence="2 3" id="KW-0808">Transferase</keyword>
<gene>
    <name evidence="3" type="ORF">G2W53_017339</name>
</gene>
<evidence type="ECO:0000256" key="1">
    <source>
        <dbReference type="ARBA" id="ARBA00009861"/>
    </source>
</evidence>
<dbReference type="AlphaFoldDB" id="A0A834WK34"/>
<dbReference type="PANTHER" id="PTHR31147">
    <property type="entry name" value="ACYL TRANSFERASE 4"/>
    <property type="match status" value="1"/>
</dbReference>
<keyword evidence="4" id="KW-1185">Reference proteome</keyword>
<dbReference type="EMBL" id="JAAIUW010000006">
    <property type="protein sequence ID" value="KAF7826175.1"/>
    <property type="molecule type" value="Genomic_DNA"/>
</dbReference>
<proteinExistence type="inferred from homology"/>
<reference evidence="3" key="1">
    <citation type="submission" date="2020-09" db="EMBL/GenBank/DDBJ databases">
        <title>Genome-Enabled Discovery of Anthraquinone Biosynthesis in Senna tora.</title>
        <authorList>
            <person name="Kang S.-H."/>
            <person name="Pandey R.P."/>
            <person name="Lee C.-M."/>
            <person name="Sim J.-S."/>
            <person name="Jeong J.-T."/>
            <person name="Choi B.-S."/>
            <person name="Jung M."/>
            <person name="Ginzburg D."/>
            <person name="Zhao K."/>
            <person name="Won S.Y."/>
            <person name="Oh T.-J."/>
            <person name="Yu Y."/>
            <person name="Kim N.-H."/>
            <person name="Lee O.R."/>
            <person name="Lee T.-H."/>
            <person name="Bashyal P."/>
            <person name="Kim T.-S."/>
            <person name="Lee W.-H."/>
            <person name="Kawkins C."/>
            <person name="Kim C.-K."/>
            <person name="Kim J.S."/>
            <person name="Ahn B.O."/>
            <person name="Rhee S.Y."/>
            <person name="Sohng J.K."/>
        </authorList>
    </citation>
    <scope>NUCLEOTIDE SEQUENCE</scope>
    <source>
        <tissue evidence="3">Leaf</tissue>
    </source>
</reference>
<evidence type="ECO:0000256" key="2">
    <source>
        <dbReference type="ARBA" id="ARBA00022679"/>
    </source>
</evidence>
<evidence type="ECO:0000313" key="4">
    <source>
        <dbReference type="Proteomes" id="UP000634136"/>
    </source>
</evidence>
<organism evidence="3 4">
    <name type="scientific">Senna tora</name>
    <dbReference type="NCBI Taxonomy" id="362788"/>
    <lineage>
        <taxon>Eukaryota</taxon>
        <taxon>Viridiplantae</taxon>
        <taxon>Streptophyta</taxon>
        <taxon>Embryophyta</taxon>
        <taxon>Tracheophyta</taxon>
        <taxon>Spermatophyta</taxon>
        <taxon>Magnoliopsida</taxon>
        <taxon>eudicotyledons</taxon>
        <taxon>Gunneridae</taxon>
        <taxon>Pentapetalae</taxon>
        <taxon>rosids</taxon>
        <taxon>fabids</taxon>
        <taxon>Fabales</taxon>
        <taxon>Fabaceae</taxon>
        <taxon>Caesalpinioideae</taxon>
        <taxon>Cassia clade</taxon>
        <taxon>Senna</taxon>
    </lineage>
</organism>
<dbReference type="InterPro" id="IPR023213">
    <property type="entry name" value="CAT-like_dom_sf"/>
</dbReference>
<protein>
    <submittedName>
        <fullName evidence="3">Benzyl alcohol O-benzoyltransferase</fullName>
    </submittedName>
</protein>
<dbReference type="InterPro" id="IPR050898">
    <property type="entry name" value="Plant_acyltransferase"/>
</dbReference>
<dbReference type="Gene3D" id="3.30.559.10">
    <property type="entry name" value="Chloramphenicol acetyltransferase-like domain"/>
    <property type="match status" value="2"/>
</dbReference>
<accession>A0A834WK34</accession>
<dbReference type="OrthoDB" id="671439at2759"/>
<dbReference type="Proteomes" id="UP000634136">
    <property type="component" value="Unassembled WGS sequence"/>
</dbReference>